<protein>
    <submittedName>
        <fullName evidence="1">Uncharacterized protein</fullName>
    </submittedName>
</protein>
<reference evidence="1" key="1">
    <citation type="journal article" date="2021" name="Proc. Natl. Acad. Sci. U.S.A.">
        <title>A Catalog of Tens of Thousands of Viruses from Human Metagenomes Reveals Hidden Associations with Chronic Diseases.</title>
        <authorList>
            <person name="Tisza M.J."/>
            <person name="Buck C.B."/>
        </authorList>
    </citation>
    <scope>NUCLEOTIDE SEQUENCE</scope>
    <source>
        <strain evidence="1">CthL03</strain>
    </source>
</reference>
<name>A0A8S5PEW9_9CAUD</name>
<sequence>MEEKLINLIKNTLRIKCDSVFDKIPVPCALVDIYSITPGLVGNGISVNDNFDVQVDLYYKAKNPFDEAVKTLYETLKIEKYYSLPYVEKYFDKEASLYRATFKFYIIESEE</sequence>
<organism evidence="1">
    <name type="scientific">Siphoviridae sp. cthL03</name>
    <dbReference type="NCBI Taxonomy" id="2825615"/>
    <lineage>
        <taxon>Viruses</taxon>
        <taxon>Duplodnaviria</taxon>
        <taxon>Heunggongvirae</taxon>
        <taxon>Uroviricota</taxon>
        <taxon>Caudoviricetes</taxon>
    </lineage>
</organism>
<proteinExistence type="predicted"/>
<accession>A0A8S5PEW9</accession>
<evidence type="ECO:0000313" key="1">
    <source>
        <dbReference type="EMBL" id="DAE05622.1"/>
    </source>
</evidence>
<dbReference type="EMBL" id="BK015413">
    <property type="protein sequence ID" value="DAE05622.1"/>
    <property type="molecule type" value="Genomic_DNA"/>
</dbReference>